<name>A0A1S6UB21_9CAUD</name>
<dbReference type="InterPro" id="IPR036705">
    <property type="entry name" value="Ribosyl_crysJ1_sf"/>
</dbReference>
<dbReference type="SUPFAM" id="SSF101478">
    <property type="entry name" value="ADP-ribosylglycohydrolase"/>
    <property type="match status" value="1"/>
</dbReference>
<dbReference type="PANTHER" id="PTHR16222">
    <property type="entry name" value="ADP-RIBOSYLGLYCOHYDROLASE"/>
    <property type="match status" value="1"/>
</dbReference>
<reference evidence="1" key="1">
    <citation type="submission" date="2017-02" db="EMBL/GenBank/DDBJ databases">
        <title>Genome sequence of Serratia marcescens phage BF.</title>
        <authorList>
            <person name="Casey E."/>
            <person name="Fitzgerald B."/>
            <person name="Mahony J."/>
            <person name="Lugli G."/>
            <person name="Ventura M."/>
            <person name="van Sinderen D."/>
        </authorList>
    </citation>
    <scope>NUCLEOTIDE SEQUENCE [LARGE SCALE GENOMIC DNA]</scope>
</reference>
<protein>
    <submittedName>
        <fullName evidence="1">ADP-ribosylglycohydrolase</fullName>
    </submittedName>
</protein>
<dbReference type="Pfam" id="PF03747">
    <property type="entry name" value="ADP_ribosyl_GH"/>
    <property type="match status" value="1"/>
</dbReference>
<keyword evidence="2" id="KW-1185">Reference proteome</keyword>
<dbReference type="PANTHER" id="PTHR16222:SF12">
    <property type="entry name" value="ADP-RIBOSYLGLYCOHYDROLASE-RELATED"/>
    <property type="match status" value="1"/>
</dbReference>
<dbReference type="GO" id="GO:0016787">
    <property type="term" value="F:hydrolase activity"/>
    <property type="evidence" value="ECO:0007669"/>
    <property type="project" value="UniProtKB-KW"/>
</dbReference>
<dbReference type="Gene3D" id="1.10.4080.10">
    <property type="entry name" value="ADP-ribosylation/Crystallin J1"/>
    <property type="match status" value="1"/>
</dbReference>
<keyword evidence="1" id="KW-0378">Hydrolase</keyword>
<gene>
    <name evidence="1" type="ORF">BF_0349</name>
</gene>
<organism evidence="1 2">
    <name type="scientific">Serratia phage BF</name>
    <dbReference type="NCBI Taxonomy" id="1962671"/>
    <lineage>
        <taxon>Viruses</taxon>
        <taxon>Duplodnaviria</taxon>
        <taxon>Heunggongvirae</taxon>
        <taxon>Uroviricota</taxon>
        <taxon>Caudoviricetes</taxon>
        <taxon>Eneladusvirus</taxon>
        <taxon>Eneladusvirus BF</taxon>
    </lineage>
</organism>
<dbReference type="Proteomes" id="UP000221837">
    <property type="component" value="Genome"/>
</dbReference>
<dbReference type="EMBL" id="KY630187">
    <property type="protein sequence ID" value="AQW88874.1"/>
    <property type="molecule type" value="Genomic_DNA"/>
</dbReference>
<proteinExistence type="predicted"/>
<dbReference type="InterPro" id="IPR050792">
    <property type="entry name" value="ADP-ribosylglycohydrolase"/>
</dbReference>
<evidence type="ECO:0000313" key="2">
    <source>
        <dbReference type="Proteomes" id="UP000221837"/>
    </source>
</evidence>
<accession>A0A1S6UB21</accession>
<dbReference type="OrthoDB" id="9301at10239"/>
<evidence type="ECO:0000313" key="1">
    <source>
        <dbReference type="EMBL" id="AQW88874.1"/>
    </source>
</evidence>
<sequence length="309" mass="34282">MSNNLDRSIGALVGLAVGDALGTTLEFHQRDTYEPLTDIVGGGPFQLNAGEWTDDTSMALCLGHSLLARYGFDAKDQLTRYCNWMNYGYMSSTGKCFDIGTTTKIALRDFLQHGTLINNHHFLDSGNGSLMRLAPITIFYNTKEMYSEDFVELLKYSELSSSTTHAHQIPVQSCVAFSIMLNRAIHGYDKVDIIDIDEPEKFGIFDENVKSTICLDNILSKTRNTIKSTGYVIDSLEAALWCFITTDSFKEAVLLAANLGDDADTVAAITGQIAGAYYGINEIPTEWVNIITDSNEIITLAENLYNWRN</sequence>
<dbReference type="InterPro" id="IPR005502">
    <property type="entry name" value="Ribosyl_crysJ1"/>
</dbReference>